<evidence type="ECO:0000313" key="3">
    <source>
        <dbReference type="Proteomes" id="UP000479132"/>
    </source>
</evidence>
<evidence type="ECO:0000256" key="1">
    <source>
        <dbReference type="SAM" id="Phobius"/>
    </source>
</evidence>
<dbReference type="EMBL" id="JAALLS010000012">
    <property type="protein sequence ID" value="NGP88719.1"/>
    <property type="molecule type" value="Genomic_DNA"/>
</dbReference>
<dbReference type="AlphaFoldDB" id="A0A6M1T3Q6"/>
<evidence type="ECO:0000313" key="2">
    <source>
        <dbReference type="EMBL" id="NGP88719.1"/>
    </source>
</evidence>
<dbReference type="Proteomes" id="UP000479132">
    <property type="component" value="Unassembled WGS sequence"/>
</dbReference>
<reference evidence="2 3" key="1">
    <citation type="submission" date="2020-02" db="EMBL/GenBank/DDBJ databases">
        <title>Aliifodinibius halophilus 2W32, complete genome.</title>
        <authorList>
            <person name="Li Y."/>
            <person name="Wu S."/>
        </authorList>
    </citation>
    <scope>NUCLEOTIDE SEQUENCE [LARGE SCALE GENOMIC DNA]</scope>
    <source>
        <strain evidence="2 3">2W32</strain>
    </source>
</reference>
<feature type="transmembrane region" description="Helical" evidence="1">
    <location>
        <begin position="104"/>
        <end position="123"/>
    </location>
</feature>
<protein>
    <submittedName>
        <fullName evidence="2">Uncharacterized protein</fullName>
    </submittedName>
</protein>
<keyword evidence="3" id="KW-1185">Reference proteome</keyword>
<keyword evidence="1" id="KW-1133">Transmembrane helix</keyword>
<keyword evidence="1" id="KW-0472">Membrane</keyword>
<feature type="transmembrane region" description="Helical" evidence="1">
    <location>
        <begin position="43"/>
        <end position="61"/>
    </location>
</feature>
<proteinExistence type="predicted"/>
<name>A0A6M1T3Q6_9BACT</name>
<feature type="transmembrane region" description="Helical" evidence="1">
    <location>
        <begin position="135"/>
        <end position="154"/>
    </location>
</feature>
<comment type="caution">
    <text evidence="2">The sequence shown here is derived from an EMBL/GenBank/DDBJ whole genome shotgun (WGS) entry which is preliminary data.</text>
</comment>
<keyword evidence="1" id="KW-0812">Transmembrane</keyword>
<gene>
    <name evidence="2" type="ORF">G3569_10155</name>
</gene>
<sequence length="297" mass="33465">MGYNFKKLVFAILGASSGLAALALLIIFLTVDLDAQDPEAEPLVVALAIIFGIASLILWTAKKHYGEKAAFYEQAKKKYPDDPWRQRESWASNEIIEWYPSQQIGLFFAYAVVLFVGGIITYFNINDTLLTYSTITWKTLLPIGVPLLLLPWAAKRGFLLLKRGPFKVQLADMPSTVGEPISGTITLNDGGVRLPEKLTVQLLCRKVRTHHNSSSNDKVTNRAEEDALWSEKTKLPISQPDADRNVTISFRFTPPDDLPPADVQSSSTPRIAWMLRLRDIYNKRMYDYAVELPVFEE</sequence>
<feature type="transmembrane region" description="Helical" evidence="1">
    <location>
        <begin position="7"/>
        <end position="31"/>
    </location>
</feature>
<dbReference type="RefSeq" id="WP_165268746.1">
    <property type="nucleotide sequence ID" value="NZ_JAALLS010000012.1"/>
</dbReference>
<accession>A0A6M1T3Q6</accession>
<organism evidence="2 3">
    <name type="scientific">Fodinibius halophilus</name>
    <dbReference type="NCBI Taxonomy" id="1736908"/>
    <lineage>
        <taxon>Bacteria</taxon>
        <taxon>Pseudomonadati</taxon>
        <taxon>Balneolota</taxon>
        <taxon>Balneolia</taxon>
        <taxon>Balneolales</taxon>
        <taxon>Balneolaceae</taxon>
        <taxon>Fodinibius</taxon>
    </lineage>
</organism>